<dbReference type="Pfam" id="PF03096">
    <property type="entry name" value="Ndr"/>
    <property type="match status" value="1"/>
</dbReference>
<evidence type="ECO:0000256" key="1">
    <source>
        <dbReference type="ARBA" id="ARBA00005598"/>
    </source>
</evidence>
<dbReference type="PANTHER" id="PTHR11034">
    <property type="entry name" value="N-MYC DOWNSTREAM REGULATED"/>
    <property type="match status" value="1"/>
</dbReference>
<dbReference type="InterPro" id="IPR029058">
    <property type="entry name" value="AB_hydrolase_fold"/>
</dbReference>
<evidence type="ECO:0000313" key="3">
    <source>
        <dbReference type="RefSeq" id="XP_032830426.1"/>
    </source>
</evidence>
<evidence type="ECO:0000313" key="2">
    <source>
        <dbReference type="Proteomes" id="UP001318040"/>
    </source>
</evidence>
<dbReference type="AlphaFoldDB" id="A0AAJ7U5W0"/>
<proteinExistence type="inferred from homology"/>
<gene>
    <name evidence="3" type="primary">LOC116954100</name>
</gene>
<sequence length="545" mass="58906">MVSPSPSCWLNFAKQQKKQQIRASSERGSNFAAIPPRVDGCAASGRCLGAPPRWLCASRLEEDVVVKRDGGHGVSVTSDAQSCKFLFAPLLAEGSSARGSSREAPLESIWPTLPRLRQDVLEKGAASRDPRAVPAPPSAAALSPELAEAMASELQDIQLTEAKPLLVENVPTPVPVIPETAEGEVSAETFIDVESKEHDIQTGYGLLHVTVRGSGKGNRPAILTYHDIGLNHKSCFNALFNYEDMQEIIKNFAVYHIDAPGQQPGAPLFPQGYQYPSMDQLADMLPGVMTHFSLKSIIGIGVGAGSYVLARMAMNNPSLVEGLVLINIEPHAKGWFDWAASKITNLTNTLTDTVLSHHFSQSELSNNADLMQTYKQHMLEEINQQNLSLFVNAYNSRRDLDLGKASLGQPAKTLKCPVMLVVGDSSPMVDAVVSGHLGGDVHGRRLARRSAGSLHPGLLGVLSLLLMSRSRSRSPPPPPFPPRRVDSASWSIMLHHARQCVRWSSRHPGPVEMSISPPMLAAVENRPRVAGFAPQSANHRATALA</sequence>
<reference evidence="3" key="1">
    <citation type="submission" date="2025-08" db="UniProtKB">
        <authorList>
            <consortium name="RefSeq"/>
        </authorList>
    </citation>
    <scope>IDENTIFICATION</scope>
    <source>
        <tissue evidence="3">Sperm</tissue>
    </source>
</reference>
<dbReference type="InterPro" id="IPR004142">
    <property type="entry name" value="NDRG"/>
</dbReference>
<comment type="similarity">
    <text evidence="1">Belongs to the NDRG family.</text>
</comment>
<accession>A0AAJ7U5W0</accession>
<dbReference type="KEGG" id="pmrn:116954100"/>
<dbReference type="SUPFAM" id="SSF53474">
    <property type="entry name" value="alpha/beta-Hydrolases"/>
    <property type="match status" value="1"/>
</dbReference>
<keyword evidence="2" id="KW-1185">Reference proteome</keyword>
<dbReference type="Gene3D" id="3.40.50.1820">
    <property type="entry name" value="alpha/beta hydrolase"/>
    <property type="match status" value="1"/>
</dbReference>
<dbReference type="Proteomes" id="UP001318040">
    <property type="component" value="Chromosome 54"/>
</dbReference>
<protein>
    <submittedName>
        <fullName evidence="3">Protein NDRG4-A-like isoform X1</fullName>
    </submittedName>
</protein>
<dbReference type="RefSeq" id="XP_032830426.1">
    <property type="nucleotide sequence ID" value="XM_032974535.1"/>
</dbReference>
<name>A0AAJ7U5W0_PETMA</name>
<organism evidence="2 3">
    <name type="scientific">Petromyzon marinus</name>
    <name type="common">Sea lamprey</name>
    <dbReference type="NCBI Taxonomy" id="7757"/>
    <lineage>
        <taxon>Eukaryota</taxon>
        <taxon>Metazoa</taxon>
        <taxon>Chordata</taxon>
        <taxon>Craniata</taxon>
        <taxon>Vertebrata</taxon>
        <taxon>Cyclostomata</taxon>
        <taxon>Hyperoartia</taxon>
        <taxon>Petromyzontiformes</taxon>
        <taxon>Petromyzontidae</taxon>
        <taxon>Petromyzon</taxon>
    </lineage>
</organism>